<name>A0A7W3N0W2_9ACTN</name>
<dbReference type="AlphaFoldDB" id="A0A7W3N0W2"/>
<dbReference type="Gene3D" id="2.40.260.10">
    <property type="entry name" value="Sortase"/>
    <property type="match status" value="1"/>
</dbReference>
<dbReference type="InterPro" id="IPR042001">
    <property type="entry name" value="Sortase_F"/>
</dbReference>
<protein>
    <submittedName>
        <fullName evidence="2">Sortase (Surface protein transpeptidase)</fullName>
    </submittedName>
</protein>
<dbReference type="Pfam" id="PF04203">
    <property type="entry name" value="Sortase"/>
    <property type="match status" value="1"/>
</dbReference>
<dbReference type="GO" id="GO:0016787">
    <property type="term" value="F:hydrolase activity"/>
    <property type="evidence" value="ECO:0007669"/>
    <property type="project" value="UniProtKB-KW"/>
</dbReference>
<dbReference type="SUPFAM" id="SSF63817">
    <property type="entry name" value="Sortase"/>
    <property type="match status" value="1"/>
</dbReference>
<accession>A0A7W3N0W2</accession>
<organism evidence="2 3">
    <name type="scientific">Thermomonospora cellulosilytica</name>
    <dbReference type="NCBI Taxonomy" id="1411118"/>
    <lineage>
        <taxon>Bacteria</taxon>
        <taxon>Bacillati</taxon>
        <taxon>Actinomycetota</taxon>
        <taxon>Actinomycetes</taxon>
        <taxon>Streptosporangiales</taxon>
        <taxon>Thermomonosporaceae</taxon>
        <taxon>Thermomonospora</taxon>
    </lineage>
</organism>
<comment type="caution">
    <text evidence="2">The sequence shown here is derived from an EMBL/GenBank/DDBJ whole genome shotgun (WGS) entry which is preliminary data.</text>
</comment>
<dbReference type="NCBIfam" id="NF033748">
    <property type="entry name" value="class_F_sortase"/>
    <property type="match status" value="1"/>
</dbReference>
<reference evidence="2 3" key="1">
    <citation type="submission" date="2020-08" db="EMBL/GenBank/DDBJ databases">
        <title>Sequencing the genomes of 1000 actinobacteria strains.</title>
        <authorList>
            <person name="Klenk H.-P."/>
        </authorList>
    </citation>
    <scope>NUCLEOTIDE SEQUENCE [LARGE SCALE GENOMIC DNA]</scope>
    <source>
        <strain evidence="2 3">DSM 45823</strain>
    </source>
</reference>
<evidence type="ECO:0000256" key="1">
    <source>
        <dbReference type="ARBA" id="ARBA00022801"/>
    </source>
</evidence>
<keyword evidence="3" id="KW-1185">Reference proteome</keyword>
<dbReference type="RefSeq" id="WP_182706667.1">
    <property type="nucleotide sequence ID" value="NZ_JACJII010000001.1"/>
</dbReference>
<dbReference type="CDD" id="cd05829">
    <property type="entry name" value="Sortase_F"/>
    <property type="match status" value="1"/>
</dbReference>
<gene>
    <name evidence="2" type="ORF">HNR21_004369</name>
</gene>
<sequence>MAGPDRRGYLAAVLVTAAFAAFTGGRQDTERDDAALPAAEPVRVEIPAIGVRAPVMPVGRAPDGTVQVPPLDEAHRVGWYRHGPAPGARGPAVLLGHYDDLRGPAVFHRLGRIRRGEVVRVERRDGRTAVFAVESVEQVPKSRFPAGKVYGPVDHAGLRLVTCGGSYDRARRTYRDNVIVYARLTTTR</sequence>
<dbReference type="Proteomes" id="UP000539313">
    <property type="component" value="Unassembled WGS sequence"/>
</dbReference>
<keyword evidence="1" id="KW-0378">Hydrolase</keyword>
<evidence type="ECO:0000313" key="2">
    <source>
        <dbReference type="EMBL" id="MBA9005487.1"/>
    </source>
</evidence>
<proteinExistence type="predicted"/>
<dbReference type="EMBL" id="JACJII010000001">
    <property type="protein sequence ID" value="MBA9005487.1"/>
    <property type="molecule type" value="Genomic_DNA"/>
</dbReference>
<dbReference type="InterPro" id="IPR023365">
    <property type="entry name" value="Sortase_dom-sf"/>
</dbReference>
<evidence type="ECO:0000313" key="3">
    <source>
        <dbReference type="Proteomes" id="UP000539313"/>
    </source>
</evidence>
<dbReference type="InterPro" id="IPR005754">
    <property type="entry name" value="Sortase"/>
</dbReference>